<dbReference type="InterPro" id="IPR012946">
    <property type="entry name" value="X8"/>
</dbReference>
<dbReference type="EMBL" id="CM007372">
    <property type="protein sequence ID" value="OIW00589.1"/>
    <property type="molecule type" value="Genomic_DNA"/>
</dbReference>
<evidence type="ECO:0000256" key="2">
    <source>
        <dbReference type="ARBA" id="ARBA00022475"/>
    </source>
</evidence>
<accession>A0A1J7HFT4</accession>
<evidence type="ECO:0000259" key="10">
    <source>
        <dbReference type="SMART" id="SM00768"/>
    </source>
</evidence>
<keyword evidence="12" id="KW-1185">Reference proteome</keyword>
<feature type="domain" description="X8" evidence="10">
    <location>
        <begin position="18"/>
        <end position="102"/>
    </location>
</feature>
<keyword evidence="6" id="KW-1015">Disulfide bond</keyword>
<keyword evidence="2" id="KW-1003">Cell membrane</keyword>
<reference evidence="11 12" key="1">
    <citation type="journal article" date="2017" name="Plant Biotechnol. J.">
        <title>A comprehensive draft genome sequence for lupin (Lupinus angustifolius), an emerging health food: insights into plant-microbe interactions and legume evolution.</title>
        <authorList>
            <person name="Hane J.K."/>
            <person name="Ming Y."/>
            <person name="Kamphuis L.G."/>
            <person name="Nelson M.N."/>
            <person name="Garg G."/>
            <person name="Atkins C.A."/>
            <person name="Bayer P.E."/>
            <person name="Bravo A."/>
            <person name="Bringans S."/>
            <person name="Cannon S."/>
            <person name="Edwards D."/>
            <person name="Foley R."/>
            <person name="Gao L.L."/>
            <person name="Harrison M.J."/>
            <person name="Huang W."/>
            <person name="Hurgobin B."/>
            <person name="Li S."/>
            <person name="Liu C.W."/>
            <person name="McGrath A."/>
            <person name="Morahan G."/>
            <person name="Murray J."/>
            <person name="Weller J."/>
            <person name="Jian J."/>
            <person name="Singh K.B."/>
        </authorList>
    </citation>
    <scope>NUCLEOTIDE SEQUENCE [LARGE SCALE GENOMIC DNA]</scope>
    <source>
        <strain evidence="12">cv. Tanjil</strain>
        <tissue evidence="11">Whole plant</tissue>
    </source>
</reference>
<keyword evidence="7" id="KW-0325">Glycoprotein</keyword>
<dbReference type="AlphaFoldDB" id="A0A1J7HFT4"/>
<gene>
    <name evidence="11" type="ORF">TanjilG_14815</name>
</gene>
<evidence type="ECO:0000256" key="6">
    <source>
        <dbReference type="ARBA" id="ARBA00023157"/>
    </source>
</evidence>
<dbReference type="PANTHER" id="PTHR31044:SF47">
    <property type="entry name" value="CARBOHYDRATE-BINDING X8 DOMAIN SUPERFAMILY PROTEIN"/>
    <property type="match status" value="1"/>
</dbReference>
<dbReference type="GO" id="GO:0009506">
    <property type="term" value="C:plasmodesma"/>
    <property type="evidence" value="ECO:0007669"/>
    <property type="project" value="UniProtKB-ARBA"/>
</dbReference>
<evidence type="ECO:0000256" key="5">
    <source>
        <dbReference type="ARBA" id="ARBA00023136"/>
    </source>
</evidence>
<keyword evidence="9" id="KW-0812">Transmembrane</keyword>
<dbReference type="GO" id="GO:0005886">
    <property type="term" value="C:plasma membrane"/>
    <property type="evidence" value="ECO:0007669"/>
    <property type="project" value="UniProtKB-SubCell"/>
</dbReference>
<evidence type="ECO:0000313" key="12">
    <source>
        <dbReference type="Proteomes" id="UP000188354"/>
    </source>
</evidence>
<evidence type="ECO:0000256" key="9">
    <source>
        <dbReference type="SAM" id="Phobius"/>
    </source>
</evidence>
<comment type="subcellular location">
    <subcellularLocation>
        <location evidence="1">Cell membrane</location>
        <topology evidence="1">Lipid-anchor</topology>
        <topology evidence="1">GPI-anchor</topology>
    </subcellularLocation>
</comment>
<keyword evidence="5 9" id="KW-0472">Membrane</keyword>
<evidence type="ECO:0000256" key="3">
    <source>
        <dbReference type="ARBA" id="ARBA00022622"/>
    </source>
</evidence>
<dbReference type="PANTHER" id="PTHR31044">
    <property type="entry name" value="BETA-1,3 GLUCANASE"/>
    <property type="match status" value="1"/>
</dbReference>
<evidence type="ECO:0000313" key="11">
    <source>
        <dbReference type="EMBL" id="OIW00589.1"/>
    </source>
</evidence>
<keyword evidence="8" id="KW-0449">Lipoprotein</keyword>
<feature type="transmembrane region" description="Helical" evidence="9">
    <location>
        <begin position="156"/>
        <end position="174"/>
    </location>
</feature>
<evidence type="ECO:0000256" key="7">
    <source>
        <dbReference type="ARBA" id="ARBA00023180"/>
    </source>
</evidence>
<dbReference type="OMA" id="GESWCLV"/>
<dbReference type="SMART" id="SM00768">
    <property type="entry name" value="X8"/>
    <property type="match status" value="1"/>
</dbReference>
<sequence>MNVAAQVVVGGGSVVGESWCLVRTDASFQALQTALDYACSAGADCSVLQPNGLCFLPNTIEAHASYAFNSFYQRKGRAPGSCDFAGTATIAQSDPSYGSCVYPSSASTAGGSTTPIITPPGMNNPNMPSPTMAAPLFGGLSPVVSDNNSRAPTEAIATWLLVLFSFILIIMTLIS</sequence>
<evidence type="ECO:0000256" key="1">
    <source>
        <dbReference type="ARBA" id="ARBA00004609"/>
    </source>
</evidence>
<dbReference type="GO" id="GO:0098552">
    <property type="term" value="C:side of membrane"/>
    <property type="evidence" value="ECO:0007669"/>
    <property type="project" value="UniProtKB-KW"/>
</dbReference>
<dbReference type="InterPro" id="IPR044788">
    <property type="entry name" value="X8_dom_prot"/>
</dbReference>
<dbReference type="Pfam" id="PF07983">
    <property type="entry name" value="X8"/>
    <property type="match status" value="1"/>
</dbReference>
<dbReference type="Gene3D" id="1.20.58.1040">
    <property type="match status" value="1"/>
</dbReference>
<evidence type="ECO:0000256" key="4">
    <source>
        <dbReference type="ARBA" id="ARBA00022729"/>
    </source>
</evidence>
<dbReference type="FunFam" id="1.20.58.1040:FF:000001">
    <property type="entry name" value="Glucan endo-1,3-beta-glucosidase 4"/>
    <property type="match status" value="1"/>
</dbReference>
<keyword evidence="9" id="KW-1133">Transmembrane helix</keyword>
<dbReference type="Gramene" id="OIW00589">
    <property type="protein sequence ID" value="OIW00589"/>
    <property type="gene ID" value="TanjilG_14815"/>
</dbReference>
<keyword evidence="4" id="KW-0732">Signal</keyword>
<keyword evidence="3" id="KW-0336">GPI-anchor</keyword>
<dbReference type="STRING" id="3871.A0A1J7HFT4"/>
<name>A0A1J7HFT4_LUPAN</name>
<dbReference type="Proteomes" id="UP000188354">
    <property type="component" value="Chromosome LG12"/>
</dbReference>
<proteinExistence type="predicted"/>
<evidence type="ECO:0000256" key="8">
    <source>
        <dbReference type="ARBA" id="ARBA00023288"/>
    </source>
</evidence>
<organism evidence="11 12">
    <name type="scientific">Lupinus angustifolius</name>
    <name type="common">Narrow-leaved blue lupine</name>
    <dbReference type="NCBI Taxonomy" id="3871"/>
    <lineage>
        <taxon>Eukaryota</taxon>
        <taxon>Viridiplantae</taxon>
        <taxon>Streptophyta</taxon>
        <taxon>Embryophyta</taxon>
        <taxon>Tracheophyta</taxon>
        <taxon>Spermatophyta</taxon>
        <taxon>Magnoliopsida</taxon>
        <taxon>eudicotyledons</taxon>
        <taxon>Gunneridae</taxon>
        <taxon>Pentapetalae</taxon>
        <taxon>rosids</taxon>
        <taxon>fabids</taxon>
        <taxon>Fabales</taxon>
        <taxon>Fabaceae</taxon>
        <taxon>Papilionoideae</taxon>
        <taxon>50 kb inversion clade</taxon>
        <taxon>genistoids sensu lato</taxon>
        <taxon>core genistoids</taxon>
        <taxon>Genisteae</taxon>
        <taxon>Lupinus</taxon>
    </lineage>
</organism>
<protein>
    <recommendedName>
        <fullName evidence="10">X8 domain-containing protein</fullName>
    </recommendedName>
</protein>